<name>A0A940PTW5_9MICO</name>
<gene>
    <name evidence="1" type="ORF">JOF28_001960</name>
</gene>
<evidence type="ECO:0000313" key="1">
    <source>
        <dbReference type="EMBL" id="MBP1326728.1"/>
    </source>
</evidence>
<keyword evidence="2" id="KW-1185">Reference proteome</keyword>
<organism evidence="1 2">
    <name type="scientific">Leucobacter exalbidus</name>
    <dbReference type="NCBI Taxonomy" id="662960"/>
    <lineage>
        <taxon>Bacteria</taxon>
        <taxon>Bacillati</taxon>
        <taxon>Actinomycetota</taxon>
        <taxon>Actinomycetes</taxon>
        <taxon>Micrococcales</taxon>
        <taxon>Microbacteriaceae</taxon>
        <taxon>Leucobacter</taxon>
    </lineage>
</organism>
<dbReference type="AlphaFoldDB" id="A0A940PTW5"/>
<sequence length="70" mass="8250">MTGIEFDESTNNVLLVCHDCHGTWRAFAWDMDDAETRAAAHEERCHKESRIVRDRLIARRAQRKKRRIVA</sequence>
<reference evidence="1" key="1">
    <citation type="submission" date="2021-02" db="EMBL/GenBank/DDBJ databases">
        <title>Sequencing the genomes of 1000 actinobacteria strains.</title>
        <authorList>
            <person name="Klenk H.-P."/>
        </authorList>
    </citation>
    <scope>NUCLEOTIDE SEQUENCE</scope>
    <source>
        <strain evidence="1">DSM 22850</strain>
    </source>
</reference>
<dbReference type="EMBL" id="JAFIDA010000001">
    <property type="protein sequence ID" value="MBP1326728.1"/>
    <property type="molecule type" value="Genomic_DNA"/>
</dbReference>
<comment type="caution">
    <text evidence="1">The sequence shown here is derived from an EMBL/GenBank/DDBJ whole genome shotgun (WGS) entry which is preliminary data.</text>
</comment>
<dbReference type="RefSeq" id="WP_209705590.1">
    <property type="nucleotide sequence ID" value="NZ_JAFIDA010000001.1"/>
</dbReference>
<accession>A0A940PTW5</accession>
<proteinExistence type="predicted"/>
<evidence type="ECO:0000313" key="2">
    <source>
        <dbReference type="Proteomes" id="UP000675163"/>
    </source>
</evidence>
<dbReference type="Proteomes" id="UP000675163">
    <property type="component" value="Unassembled WGS sequence"/>
</dbReference>
<protein>
    <submittedName>
        <fullName evidence="1">Uncharacterized protein</fullName>
    </submittedName>
</protein>